<name>A0AAP4A0M2_PAEPO</name>
<gene>
    <name evidence="1" type="ORF">QDS18_16575</name>
</gene>
<organism evidence="1 2">
    <name type="scientific">Paenibacillus polymyxa</name>
    <name type="common">Bacillus polymyxa</name>
    <dbReference type="NCBI Taxonomy" id="1406"/>
    <lineage>
        <taxon>Bacteria</taxon>
        <taxon>Bacillati</taxon>
        <taxon>Bacillota</taxon>
        <taxon>Bacilli</taxon>
        <taxon>Bacillales</taxon>
        <taxon>Paenibacillaceae</taxon>
        <taxon>Paenibacillus</taxon>
    </lineage>
</organism>
<comment type="caution">
    <text evidence="1">The sequence shown here is derived from an EMBL/GenBank/DDBJ whole genome shotgun (WGS) entry which is preliminary data.</text>
</comment>
<accession>A0AAP4A0M2</accession>
<proteinExistence type="predicted"/>
<dbReference type="AlphaFoldDB" id="A0AAP4A0M2"/>
<evidence type="ECO:0000313" key="1">
    <source>
        <dbReference type="EMBL" id="MDH2332476.1"/>
    </source>
</evidence>
<sequence>MRKIKIGVNCDSFPECECDKIDFPYTKIPRRACEIFDMDYDGSGGYITRMEVLTQYIRLGHTREEYLERYGNRFFAEGDLHSFKH</sequence>
<dbReference type="RefSeq" id="WP_279834845.1">
    <property type="nucleotide sequence ID" value="NZ_JARVWT010000006.1"/>
</dbReference>
<dbReference type="Proteomes" id="UP001229409">
    <property type="component" value="Unassembled WGS sequence"/>
</dbReference>
<evidence type="ECO:0000313" key="2">
    <source>
        <dbReference type="Proteomes" id="UP001229409"/>
    </source>
</evidence>
<dbReference type="EMBL" id="JARVWT010000006">
    <property type="protein sequence ID" value="MDH2332476.1"/>
    <property type="molecule type" value="Genomic_DNA"/>
</dbReference>
<reference evidence="1" key="1">
    <citation type="submission" date="2023-04" db="EMBL/GenBank/DDBJ databases">
        <title>Uncovering the Secrets of Slow-Growing Bacteria in Tropical Savanna Soil through Cultivation and Genomic Analysis.</title>
        <authorList>
            <person name="Goncalves O.S."/>
            <person name="Santana M.F."/>
        </authorList>
    </citation>
    <scope>NUCLEOTIDE SEQUENCE</scope>
    <source>
        <strain evidence="1">ANTI</strain>
    </source>
</reference>
<protein>
    <submittedName>
        <fullName evidence="1">Uncharacterized protein</fullName>
    </submittedName>
</protein>